<gene>
    <name evidence="4" type="ORF">NLI96_g11121</name>
</gene>
<evidence type="ECO:0000313" key="5">
    <source>
        <dbReference type="Proteomes" id="UP001212997"/>
    </source>
</evidence>
<sequence length="495" mass="54181">MAPPPLAATAKSIHLEPRMPIQTLIGAVASLSISTLCLIATFSSCFLLLFKNARRNSIKLYHLGGEDNGCMRESKGHCTSLRGFSLSTLVRQKVPALVDQRAAFKPVWWLPSGNAQTIYCSLGDFTKGDQIIYQSHICADTVDSPGNSFKSATVASTLTSQPQCSCALSHPIEGLLALDVNPPLNTHPVRDNEVVVVVAHGLTGGSHESYVRAALSTLTLPINEGGLGLRAVVINSRGCNNSPVITPKLYHAGCSDDIRPVMLWVCKTFPGCTILGLGFSLGANFMTKYVGEESEKCPMTAMVGLANVWDFVYGSYHIERGTLMNRLVYQNVLGGALLSLRQYDEMITAPLYGFKDASDYYYKISSSRVVDKIRIPVLGINSLDDPIVGKGNLPFSLVAQTPWVVLATTEHGGHMGWFEYKDDGTLGRWYVKPTKQFFHAIIESDLPPRPKPNILKAGQFWFDEANPNVRFCERMEEEFVSASGGVTNPRLRSGW</sequence>
<dbReference type="InterPro" id="IPR000952">
    <property type="entry name" value="AB_hydrolase_4_CS"/>
</dbReference>
<accession>A0AAD5USG5</accession>
<dbReference type="InterPro" id="IPR029058">
    <property type="entry name" value="AB_hydrolase_fold"/>
</dbReference>
<dbReference type="InterPro" id="IPR050960">
    <property type="entry name" value="AB_hydrolase_4_sf"/>
</dbReference>
<keyword evidence="2" id="KW-1133">Transmembrane helix</keyword>
<reference evidence="4" key="1">
    <citation type="submission" date="2022-07" db="EMBL/GenBank/DDBJ databases">
        <title>Genome Sequence of Physisporinus lineatus.</title>
        <authorList>
            <person name="Buettner E."/>
        </authorList>
    </citation>
    <scope>NUCLEOTIDE SEQUENCE</scope>
    <source>
        <strain evidence="4">VT162</strain>
    </source>
</reference>
<proteinExistence type="inferred from homology"/>
<evidence type="ECO:0000256" key="1">
    <source>
        <dbReference type="ARBA" id="ARBA00010884"/>
    </source>
</evidence>
<feature type="domain" description="AB hydrolase-1" evidence="3">
    <location>
        <begin position="195"/>
        <end position="305"/>
    </location>
</feature>
<keyword evidence="5" id="KW-1185">Reference proteome</keyword>
<dbReference type="GO" id="GO:0051793">
    <property type="term" value="P:medium-chain fatty acid catabolic process"/>
    <property type="evidence" value="ECO:0007669"/>
    <property type="project" value="TreeGrafter"/>
</dbReference>
<dbReference type="PANTHER" id="PTHR10794:SF63">
    <property type="entry name" value="ALPHA_BETA HYDROLASE 1, ISOFORM A"/>
    <property type="match status" value="1"/>
</dbReference>
<protein>
    <recommendedName>
        <fullName evidence="3">AB hydrolase-1 domain-containing protein</fullName>
    </recommendedName>
</protein>
<dbReference type="Proteomes" id="UP001212997">
    <property type="component" value="Unassembled WGS sequence"/>
</dbReference>
<name>A0AAD5USG5_9APHY</name>
<dbReference type="GO" id="GO:0047372">
    <property type="term" value="F:monoacylglycerol lipase activity"/>
    <property type="evidence" value="ECO:0007669"/>
    <property type="project" value="TreeGrafter"/>
</dbReference>
<feature type="transmembrane region" description="Helical" evidence="2">
    <location>
        <begin position="24"/>
        <end position="50"/>
    </location>
</feature>
<comment type="caution">
    <text evidence="4">The sequence shown here is derived from an EMBL/GenBank/DDBJ whole genome shotgun (WGS) entry which is preliminary data.</text>
</comment>
<dbReference type="InterPro" id="IPR000073">
    <property type="entry name" value="AB_hydrolase_1"/>
</dbReference>
<comment type="similarity">
    <text evidence="1">Belongs to the AB hydrolase superfamily. AB hydrolase 4 family.</text>
</comment>
<dbReference type="EMBL" id="JANAWD010000701">
    <property type="protein sequence ID" value="KAJ3476489.1"/>
    <property type="molecule type" value="Genomic_DNA"/>
</dbReference>
<dbReference type="SUPFAM" id="SSF53474">
    <property type="entry name" value="alpha/beta-Hydrolases"/>
    <property type="match status" value="1"/>
</dbReference>
<organism evidence="4 5">
    <name type="scientific">Meripilus lineatus</name>
    <dbReference type="NCBI Taxonomy" id="2056292"/>
    <lineage>
        <taxon>Eukaryota</taxon>
        <taxon>Fungi</taxon>
        <taxon>Dikarya</taxon>
        <taxon>Basidiomycota</taxon>
        <taxon>Agaricomycotina</taxon>
        <taxon>Agaricomycetes</taxon>
        <taxon>Polyporales</taxon>
        <taxon>Meripilaceae</taxon>
        <taxon>Meripilus</taxon>
    </lineage>
</organism>
<dbReference type="PROSITE" id="PS01133">
    <property type="entry name" value="UPF0017"/>
    <property type="match status" value="1"/>
</dbReference>
<evidence type="ECO:0000256" key="2">
    <source>
        <dbReference type="SAM" id="Phobius"/>
    </source>
</evidence>
<dbReference type="Pfam" id="PF00561">
    <property type="entry name" value="Abhydrolase_1"/>
    <property type="match status" value="1"/>
</dbReference>
<evidence type="ECO:0000259" key="3">
    <source>
        <dbReference type="Pfam" id="PF00561"/>
    </source>
</evidence>
<dbReference type="PANTHER" id="PTHR10794">
    <property type="entry name" value="ABHYDROLASE DOMAIN-CONTAINING PROTEIN"/>
    <property type="match status" value="1"/>
</dbReference>
<dbReference type="Gene3D" id="3.40.50.1820">
    <property type="entry name" value="alpha/beta hydrolase"/>
    <property type="match status" value="1"/>
</dbReference>
<dbReference type="GO" id="GO:0051792">
    <property type="term" value="P:medium-chain fatty acid biosynthetic process"/>
    <property type="evidence" value="ECO:0007669"/>
    <property type="project" value="TreeGrafter"/>
</dbReference>
<dbReference type="GO" id="GO:0008126">
    <property type="term" value="F:acetylesterase activity"/>
    <property type="evidence" value="ECO:0007669"/>
    <property type="project" value="TreeGrafter"/>
</dbReference>
<evidence type="ECO:0000313" key="4">
    <source>
        <dbReference type="EMBL" id="KAJ3476489.1"/>
    </source>
</evidence>
<keyword evidence="2" id="KW-0472">Membrane</keyword>
<dbReference type="AlphaFoldDB" id="A0AAD5USG5"/>
<keyword evidence="2" id="KW-0812">Transmembrane</keyword>